<dbReference type="AlphaFoldDB" id="A0A1T5G7S9"/>
<evidence type="ECO:0000313" key="2">
    <source>
        <dbReference type="Proteomes" id="UP000191112"/>
    </source>
</evidence>
<dbReference type="STRING" id="619805.SAMN05660477_02635"/>
<sequence length="136" mass="15968">MKNFTKFGIAVLGIMFLQSCNNDAYELKSYEERKIDSVKIDNDTMTVFNMQPIKVFSTYNKECEGFYGMDYIPKDSIRTVVNYAYKNNQTCQSGTYRAFNLIRFEPQKTGTYYFKFWQGKDASGNNIWLEKQIVVE</sequence>
<dbReference type="PROSITE" id="PS51257">
    <property type="entry name" value="PROKAR_LIPOPROTEIN"/>
    <property type="match status" value="1"/>
</dbReference>
<proteinExistence type="predicted"/>
<evidence type="ECO:0008006" key="3">
    <source>
        <dbReference type="Google" id="ProtNLM"/>
    </source>
</evidence>
<keyword evidence="2" id="KW-1185">Reference proteome</keyword>
<organism evidence="1 2">
    <name type="scientific">Soonwooa buanensis</name>
    <dbReference type="NCBI Taxonomy" id="619805"/>
    <lineage>
        <taxon>Bacteria</taxon>
        <taxon>Pseudomonadati</taxon>
        <taxon>Bacteroidota</taxon>
        <taxon>Flavobacteriia</taxon>
        <taxon>Flavobacteriales</taxon>
        <taxon>Weeksellaceae</taxon>
        <taxon>Chryseobacterium group</taxon>
        <taxon>Soonwooa</taxon>
    </lineage>
</organism>
<dbReference type="RefSeq" id="WP_079667822.1">
    <property type="nucleotide sequence ID" value="NZ_FUYZ01000010.1"/>
</dbReference>
<dbReference type="OrthoDB" id="893802at2"/>
<accession>A0A1T5G7S9</accession>
<dbReference type="EMBL" id="FUYZ01000010">
    <property type="protein sequence ID" value="SKC04520.1"/>
    <property type="molecule type" value="Genomic_DNA"/>
</dbReference>
<protein>
    <recommendedName>
        <fullName evidence="3">Lipoprotein</fullName>
    </recommendedName>
</protein>
<reference evidence="1 2" key="1">
    <citation type="submission" date="2017-02" db="EMBL/GenBank/DDBJ databases">
        <authorList>
            <person name="Peterson S.W."/>
        </authorList>
    </citation>
    <scope>NUCLEOTIDE SEQUENCE [LARGE SCALE GENOMIC DNA]</scope>
    <source>
        <strain evidence="1 2">DSM 22323</strain>
    </source>
</reference>
<name>A0A1T5G7S9_9FLAO</name>
<gene>
    <name evidence="1" type="ORF">SAMN05660477_02635</name>
</gene>
<evidence type="ECO:0000313" key="1">
    <source>
        <dbReference type="EMBL" id="SKC04520.1"/>
    </source>
</evidence>
<dbReference type="Proteomes" id="UP000191112">
    <property type="component" value="Unassembled WGS sequence"/>
</dbReference>